<evidence type="ECO:0000313" key="2">
    <source>
        <dbReference type="Proteomes" id="UP001152795"/>
    </source>
</evidence>
<dbReference type="PANTHER" id="PTHR37984:SF8">
    <property type="entry name" value="CCHC-TYPE DOMAIN-CONTAINING PROTEIN"/>
    <property type="match status" value="1"/>
</dbReference>
<dbReference type="Proteomes" id="UP001152795">
    <property type="component" value="Unassembled WGS sequence"/>
</dbReference>
<dbReference type="SUPFAM" id="SSF56672">
    <property type="entry name" value="DNA/RNA polymerases"/>
    <property type="match status" value="1"/>
</dbReference>
<dbReference type="Gene3D" id="3.30.70.270">
    <property type="match status" value="1"/>
</dbReference>
<dbReference type="Gene3D" id="3.10.10.10">
    <property type="entry name" value="HIV Type 1 Reverse Transcriptase, subunit A, domain 1"/>
    <property type="match status" value="1"/>
</dbReference>
<evidence type="ECO:0000313" key="1">
    <source>
        <dbReference type="EMBL" id="CAB4010521.1"/>
    </source>
</evidence>
<dbReference type="AlphaFoldDB" id="A0A7D9IQ08"/>
<proteinExistence type="predicted"/>
<sequence>MYKDHTEDIKFFVVESEVESVLSGNTCVKLGLLKRVYQVVSQEASLKKVKLDDYPELFKGLGCLPGDYHIELNEGATPVVHAPRKVPIPQREKVIEELKRMERLGVIVRQEEATDWVNSMVVVQKPNGAVRLCIDPRDLNAAMKRSHHPMKTVDEVASRLEGADTFSILDAKNGFWQLKLKLSSAPSTHR</sequence>
<comment type="caution">
    <text evidence="1">The sequence shown here is derived from an EMBL/GenBank/DDBJ whole genome shotgun (WGS) entry which is preliminary data.</text>
</comment>
<dbReference type="OrthoDB" id="5986544at2759"/>
<protein>
    <submittedName>
        <fullName evidence="1">Uncharacterized protein</fullName>
    </submittedName>
</protein>
<dbReference type="PANTHER" id="PTHR37984">
    <property type="entry name" value="PROTEIN CBG26694"/>
    <property type="match status" value="1"/>
</dbReference>
<dbReference type="FunFam" id="3.10.10.10:FF:000003">
    <property type="entry name" value="Retrovirus-related Pol polyprotein from transposon 297-like Protein"/>
    <property type="match status" value="1"/>
</dbReference>
<gene>
    <name evidence="1" type="ORF">PACLA_8A030741</name>
</gene>
<dbReference type="InterPro" id="IPR050951">
    <property type="entry name" value="Retrovirus_Pol_polyprotein"/>
</dbReference>
<organism evidence="1 2">
    <name type="scientific">Paramuricea clavata</name>
    <name type="common">Red gorgonian</name>
    <name type="synonym">Violescent sea-whip</name>
    <dbReference type="NCBI Taxonomy" id="317549"/>
    <lineage>
        <taxon>Eukaryota</taxon>
        <taxon>Metazoa</taxon>
        <taxon>Cnidaria</taxon>
        <taxon>Anthozoa</taxon>
        <taxon>Octocorallia</taxon>
        <taxon>Malacalcyonacea</taxon>
        <taxon>Plexauridae</taxon>
        <taxon>Paramuricea</taxon>
    </lineage>
</organism>
<accession>A0A7D9IQ08</accession>
<reference evidence="1" key="1">
    <citation type="submission" date="2020-04" db="EMBL/GenBank/DDBJ databases">
        <authorList>
            <person name="Alioto T."/>
            <person name="Alioto T."/>
            <person name="Gomez Garrido J."/>
        </authorList>
    </citation>
    <scope>NUCLEOTIDE SEQUENCE</scope>
    <source>
        <strain evidence="1">A484AB</strain>
    </source>
</reference>
<dbReference type="EMBL" id="CACRXK020006816">
    <property type="protein sequence ID" value="CAB4010521.1"/>
    <property type="molecule type" value="Genomic_DNA"/>
</dbReference>
<dbReference type="InterPro" id="IPR043128">
    <property type="entry name" value="Rev_trsase/Diguanyl_cyclase"/>
</dbReference>
<keyword evidence="2" id="KW-1185">Reference proteome</keyword>
<name>A0A7D9IQ08_PARCT</name>
<dbReference type="InterPro" id="IPR043502">
    <property type="entry name" value="DNA/RNA_pol_sf"/>
</dbReference>